<keyword evidence="1" id="KW-0326">Glycosidase</keyword>
<dbReference type="InterPro" id="IPR003961">
    <property type="entry name" value="FN3_dom"/>
</dbReference>
<dbReference type="PROSITE" id="PS50853">
    <property type="entry name" value="FN3"/>
    <property type="match status" value="1"/>
</dbReference>
<name>A0A2T0N2D2_9ACTN</name>
<dbReference type="InterPro" id="IPR036116">
    <property type="entry name" value="FN3_sf"/>
</dbReference>
<organism evidence="4 5">
    <name type="scientific">Nonomuraea fuscirosea</name>
    <dbReference type="NCBI Taxonomy" id="1291556"/>
    <lineage>
        <taxon>Bacteria</taxon>
        <taxon>Bacillati</taxon>
        <taxon>Actinomycetota</taxon>
        <taxon>Actinomycetes</taxon>
        <taxon>Streptosporangiales</taxon>
        <taxon>Streptosporangiaceae</taxon>
        <taxon>Nonomuraea</taxon>
    </lineage>
</organism>
<protein>
    <recommendedName>
        <fullName evidence="3">Fibronectin type-III domain-containing protein</fullName>
    </recommendedName>
</protein>
<comment type="caution">
    <text evidence="4">The sequence shown here is derived from an EMBL/GenBank/DDBJ whole genome shotgun (WGS) entry which is preliminary data.</text>
</comment>
<evidence type="ECO:0000256" key="2">
    <source>
        <dbReference type="ARBA" id="ARBA00023326"/>
    </source>
</evidence>
<keyword evidence="1" id="KW-0378">Hydrolase</keyword>
<keyword evidence="5" id="KW-1185">Reference proteome</keyword>
<reference evidence="4 5" key="1">
    <citation type="submission" date="2018-03" db="EMBL/GenBank/DDBJ databases">
        <title>Genomic Encyclopedia of Type Strains, Phase III (KMG-III): the genomes of soil and plant-associated and newly described type strains.</title>
        <authorList>
            <person name="Whitman W."/>
        </authorList>
    </citation>
    <scope>NUCLEOTIDE SEQUENCE [LARGE SCALE GENOMIC DNA]</scope>
    <source>
        <strain evidence="4 5">CGMCC 4.7104</strain>
    </source>
</reference>
<keyword evidence="2" id="KW-0624">Polysaccharide degradation</keyword>
<sequence>MQVIEPSEAASYGVRLVAYEPNGPRLGLLPFPLGFEAGAPLNDVSSLRLDYTSHAPGIGLLAQPCEVALEYSAGGGWVEPPNARFLRIKRTSDATDQAGKRGYTCPGYAWQFKKAVLYPNDQLVDGKRQFNAVPAGAVLLTLIGEAKARGALAGMTAGFTASTDSAGEPWAATLTIALEPGVDLLTLLLNLSDQGVIDWRMSGRTLEVFNEGTVMAADRSAGPGLVDLRLGRDVDQAPDDATLEDVSTAILIAGEGGFTHEVTNTSANAPWGRWETYQQQGGVSDEGTATALAQAALDRASGERVQITRAVVFAVARWLPWAAYQPGDTVLAPGDGGHMEPLRIRQVTLSRAGDGKLSGNLVLNDRFLEDDIKLARKTQGILAGGVSSGGSGATPAPDSSGRVPAAPQGLIVEPVAYLDAAGYAQGLAVATWGPVTQDVNGVALDVDGYEVYARVNAEGELWFLVAQTASGDVSASVSPLNVNSEYGFKVRAVGNDGTKGEFSDPVAVLVPDDATPPPVPSPPTLTTRLGVIHVAWDGLGDGGVPMPPDFDRVRVWMRDPLDPDTPAAEVDHLTAAGVVVIPDQPYNAPREVWLTAVDRSGNESAATAAGVIATVPLVDADLIGQVIDGAEHIIAGSIPANAKIVAGSITGGLIQALAIEADKIAANAITADKINAGAIEASHISSNAITADKIAANAITAAKIAADAISGKTITGSIIRTGTTGQRIVIDPTTLDIRFYPQGTTNYSRLYTRDDAFPGEATFEITSGTNPGNTARTFFTLAAGWTKLDVLRPSNGNPNGGFLESAEDYSRIGYDDGTSDNQYMWFDASGMTTHYGKWWDNTFATNTWGVHAGSRITSSGWTGVEIVYGPSMQGNMGPVAVLRDGAITSNPSLDPNFNWCIESSTQVAFIISWGEGGGVRSGKAVYWWAHRHNGSA</sequence>
<dbReference type="EMBL" id="PVNG01000006">
    <property type="protein sequence ID" value="PRX66096.1"/>
    <property type="molecule type" value="Genomic_DNA"/>
</dbReference>
<dbReference type="CDD" id="cd00063">
    <property type="entry name" value="FN3"/>
    <property type="match status" value="1"/>
</dbReference>
<evidence type="ECO:0000256" key="1">
    <source>
        <dbReference type="ARBA" id="ARBA00023295"/>
    </source>
</evidence>
<dbReference type="RefSeq" id="WP_106239652.1">
    <property type="nucleotide sequence ID" value="NZ_PVNG01000006.1"/>
</dbReference>
<accession>A0A2T0N2D2</accession>
<gene>
    <name evidence="4" type="ORF">B0I32_106232</name>
</gene>
<evidence type="ECO:0000313" key="5">
    <source>
        <dbReference type="Proteomes" id="UP000238312"/>
    </source>
</evidence>
<dbReference type="OrthoDB" id="3412323at2"/>
<dbReference type="Proteomes" id="UP000238312">
    <property type="component" value="Unassembled WGS sequence"/>
</dbReference>
<proteinExistence type="predicted"/>
<dbReference type="Gene3D" id="2.60.40.10">
    <property type="entry name" value="Immunoglobulins"/>
    <property type="match status" value="1"/>
</dbReference>
<dbReference type="InterPro" id="IPR013783">
    <property type="entry name" value="Ig-like_fold"/>
</dbReference>
<dbReference type="GO" id="GO:0016798">
    <property type="term" value="F:hydrolase activity, acting on glycosyl bonds"/>
    <property type="evidence" value="ECO:0007669"/>
    <property type="project" value="UniProtKB-KW"/>
</dbReference>
<dbReference type="SUPFAM" id="SSF49265">
    <property type="entry name" value="Fibronectin type III"/>
    <property type="match status" value="1"/>
</dbReference>
<feature type="domain" description="Fibronectin type-III" evidence="3">
    <location>
        <begin position="406"/>
        <end position="513"/>
    </location>
</feature>
<keyword evidence="2" id="KW-0119">Carbohydrate metabolism</keyword>
<evidence type="ECO:0000313" key="4">
    <source>
        <dbReference type="EMBL" id="PRX66096.1"/>
    </source>
</evidence>
<dbReference type="AlphaFoldDB" id="A0A2T0N2D2"/>
<dbReference type="GO" id="GO:0000272">
    <property type="term" value="P:polysaccharide catabolic process"/>
    <property type="evidence" value="ECO:0007669"/>
    <property type="project" value="UniProtKB-KW"/>
</dbReference>
<evidence type="ECO:0000259" key="3">
    <source>
        <dbReference type="PROSITE" id="PS50853"/>
    </source>
</evidence>